<accession>A0A8K0FXZ2</accession>
<sequence>MKVAWRKTLTEWKGTPEGFKNNVLPKQAFPLLKRGIYPYDIEPLFKRIPRRETHQEAVNAAFFDILEATKTAYTNGTRNQQQKRKKLNVCGDKSIAHEEIFPKTQTSKPSRMQGRCDEEESSEASDEDNNLILQDSSNDDFDTFKGKN</sequence>
<dbReference type="EMBL" id="VTPC01090904">
    <property type="protein sequence ID" value="KAF2880812.1"/>
    <property type="molecule type" value="Genomic_DNA"/>
</dbReference>
<organism evidence="2 3">
    <name type="scientific">Ignelater luminosus</name>
    <name type="common">Cucubano</name>
    <name type="synonym">Pyrophorus luminosus</name>
    <dbReference type="NCBI Taxonomy" id="2038154"/>
    <lineage>
        <taxon>Eukaryota</taxon>
        <taxon>Metazoa</taxon>
        <taxon>Ecdysozoa</taxon>
        <taxon>Arthropoda</taxon>
        <taxon>Hexapoda</taxon>
        <taxon>Insecta</taxon>
        <taxon>Pterygota</taxon>
        <taxon>Neoptera</taxon>
        <taxon>Endopterygota</taxon>
        <taxon>Coleoptera</taxon>
        <taxon>Polyphaga</taxon>
        <taxon>Elateriformia</taxon>
        <taxon>Elateroidea</taxon>
        <taxon>Elateridae</taxon>
        <taxon>Agrypninae</taxon>
        <taxon>Pyrophorini</taxon>
        <taxon>Ignelater</taxon>
    </lineage>
</organism>
<keyword evidence="3" id="KW-1185">Reference proteome</keyword>
<evidence type="ECO:0000313" key="2">
    <source>
        <dbReference type="EMBL" id="KAF2880812.1"/>
    </source>
</evidence>
<dbReference type="Proteomes" id="UP000801492">
    <property type="component" value="Unassembled WGS sequence"/>
</dbReference>
<feature type="compositionally biased region" description="Acidic residues" evidence="1">
    <location>
        <begin position="117"/>
        <end position="129"/>
    </location>
</feature>
<proteinExistence type="predicted"/>
<name>A0A8K0FXZ2_IGNLU</name>
<reference evidence="2" key="1">
    <citation type="submission" date="2019-08" db="EMBL/GenBank/DDBJ databases">
        <title>The genome of the North American firefly Photinus pyralis.</title>
        <authorList>
            <consortium name="Photinus pyralis genome working group"/>
            <person name="Fallon T.R."/>
            <person name="Sander Lower S.E."/>
            <person name="Weng J.-K."/>
        </authorList>
    </citation>
    <scope>NUCLEOTIDE SEQUENCE</scope>
    <source>
        <strain evidence="2">TRF0915ILg1</strain>
        <tissue evidence="2">Whole body</tissue>
    </source>
</reference>
<dbReference type="AlphaFoldDB" id="A0A8K0FXZ2"/>
<protein>
    <submittedName>
        <fullName evidence="2">Uncharacterized protein</fullName>
    </submittedName>
</protein>
<evidence type="ECO:0000313" key="3">
    <source>
        <dbReference type="Proteomes" id="UP000801492"/>
    </source>
</evidence>
<feature type="region of interest" description="Disordered" evidence="1">
    <location>
        <begin position="98"/>
        <end position="148"/>
    </location>
</feature>
<gene>
    <name evidence="2" type="ORF">ILUMI_25369</name>
</gene>
<evidence type="ECO:0000256" key="1">
    <source>
        <dbReference type="SAM" id="MobiDB-lite"/>
    </source>
</evidence>
<comment type="caution">
    <text evidence="2">The sequence shown here is derived from an EMBL/GenBank/DDBJ whole genome shotgun (WGS) entry which is preliminary data.</text>
</comment>